<evidence type="ECO:0000313" key="1">
    <source>
        <dbReference type="EMBL" id="GMF07292.1"/>
    </source>
</evidence>
<sequence>MMKIITDGADIITHDLDTGHFRHAHNHSPFAFKFTNGGHASTAAASPSASKTHGHGAHRSAYSTHAASHVEYDAVDDQNNSEVLIKAITGLIGCLTLAFGASKVFGSSPSKPTTETKSKSSYKSKEVDGSSTPATYATKRSGGYSSVLLANAVNGGSESHK</sequence>
<gene>
    <name evidence="1" type="ORF">Amon02_001283900</name>
</gene>
<organism evidence="1 2">
    <name type="scientific">Ambrosiozyma monospora</name>
    <name type="common">Yeast</name>
    <name type="synonym">Endomycopsis monosporus</name>
    <dbReference type="NCBI Taxonomy" id="43982"/>
    <lineage>
        <taxon>Eukaryota</taxon>
        <taxon>Fungi</taxon>
        <taxon>Dikarya</taxon>
        <taxon>Ascomycota</taxon>
        <taxon>Saccharomycotina</taxon>
        <taxon>Pichiomycetes</taxon>
        <taxon>Pichiales</taxon>
        <taxon>Pichiaceae</taxon>
        <taxon>Ambrosiozyma</taxon>
    </lineage>
</organism>
<dbReference type="Proteomes" id="UP001165064">
    <property type="component" value="Unassembled WGS sequence"/>
</dbReference>
<protein>
    <submittedName>
        <fullName evidence="1">Unnamed protein product</fullName>
    </submittedName>
</protein>
<reference evidence="1" key="1">
    <citation type="submission" date="2023-04" db="EMBL/GenBank/DDBJ databases">
        <title>Ambrosiozyma monospora NBRC 10751.</title>
        <authorList>
            <person name="Ichikawa N."/>
            <person name="Sato H."/>
            <person name="Tonouchi N."/>
        </authorList>
    </citation>
    <scope>NUCLEOTIDE SEQUENCE</scope>
    <source>
        <strain evidence="1">NBRC 10751</strain>
    </source>
</reference>
<dbReference type="EMBL" id="BSXS01016105">
    <property type="protein sequence ID" value="GMF07292.1"/>
    <property type="molecule type" value="Genomic_DNA"/>
</dbReference>
<keyword evidence="2" id="KW-1185">Reference proteome</keyword>
<proteinExistence type="predicted"/>
<evidence type="ECO:0000313" key="2">
    <source>
        <dbReference type="Proteomes" id="UP001165064"/>
    </source>
</evidence>
<comment type="caution">
    <text evidence="1">The sequence shown here is derived from an EMBL/GenBank/DDBJ whole genome shotgun (WGS) entry which is preliminary data.</text>
</comment>
<accession>A0ACB5UBZ8</accession>
<name>A0ACB5UBZ8_AMBMO</name>